<name>A0AAU9TXS9_EUPED</name>
<comment type="caution">
    <text evidence="5">The sequence shown here is derived from an EMBL/GenBank/DDBJ whole genome shotgun (WGS) entry which is preliminary data.</text>
</comment>
<keyword evidence="3" id="KW-1133">Transmembrane helix</keyword>
<reference evidence="5" key="1">
    <citation type="submission" date="2022-03" db="EMBL/GenBank/DDBJ databases">
        <authorList>
            <person name="Tunstrom K."/>
        </authorList>
    </citation>
    <scope>NUCLEOTIDE SEQUENCE</scope>
</reference>
<evidence type="ECO:0000256" key="1">
    <source>
        <dbReference type="ARBA" id="ARBA00004141"/>
    </source>
</evidence>
<organism evidence="5 6">
    <name type="scientific">Euphydryas editha</name>
    <name type="common">Edith's checkerspot</name>
    <dbReference type="NCBI Taxonomy" id="104508"/>
    <lineage>
        <taxon>Eukaryota</taxon>
        <taxon>Metazoa</taxon>
        <taxon>Ecdysozoa</taxon>
        <taxon>Arthropoda</taxon>
        <taxon>Hexapoda</taxon>
        <taxon>Insecta</taxon>
        <taxon>Pterygota</taxon>
        <taxon>Neoptera</taxon>
        <taxon>Endopterygota</taxon>
        <taxon>Lepidoptera</taxon>
        <taxon>Glossata</taxon>
        <taxon>Ditrysia</taxon>
        <taxon>Papilionoidea</taxon>
        <taxon>Nymphalidae</taxon>
        <taxon>Nymphalinae</taxon>
        <taxon>Euphydryas</taxon>
    </lineage>
</organism>
<dbReference type="EMBL" id="CAKOGL010000009">
    <property type="protein sequence ID" value="CAH2090591.1"/>
    <property type="molecule type" value="Genomic_DNA"/>
</dbReference>
<dbReference type="GO" id="GO:0016020">
    <property type="term" value="C:membrane"/>
    <property type="evidence" value="ECO:0007669"/>
    <property type="project" value="UniProtKB-SubCell"/>
</dbReference>
<evidence type="ECO:0000313" key="6">
    <source>
        <dbReference type="Proteomes" id="UP001153954"/>
    </source>
</evidence>
<comment type="subcellular location">
    <subcellularLocation>
        <location evidence="1">Membrane</location>
        <topology evidence="1">Multi-pass membrane protein</topology>
    </subcellularLocation>
</comment>
<evidence type="ECO:0000256" key="3">
    <source>
        <dbReference type="ARBA" id="ARBA00022989"/>
    </source>
</evidence>
<evidence type="ECO:0000256" key="4">
    <source>
        <dbReference type="ARBA" id="ARBA00023136"/>
    </source>
</evidence>
<proteinExistence type="predicted"/>
<accession>A0AAU9TXS9</accession>
<evidence type="ECO:0000256" key="2">
    <source>
        <dbReference type="ARBA" id="ARBA00022692"/>
    </source>
</evidence>
<dbReference type="Gene3D" id="1.20.1080.10">
    <property type="entry name" value="Glycerol uptake facilitator protein"/>
    <property type="match status" value="1"/>
</dbReference>
<sequence length="83" mass="9352">MLPRIFSGTKENGLSQMQVSCFLSPSKIEHFSCSWDWTGSMTACQSTAVMYNGLLNPARSLGLAVIMNIWFYHWLYSSKPILA</sequence>
<evidence type="ECO:0000313" key="5">
    <source>
        <dbReference type="EMBL" id="CAH2090591.1"/>
    </source>
</evidence>
<keyword evidence="4" id="KW-0472">Membrane</keyword>
<dbReference type="AlphaFoldDB" id="A0AAU9TXS9"/>
<keyword evidence="2" id="KW-0812">Transmembrane</keyword>
<dbReference type="SUPFAM" id="SSF81338">
    <property type="entry name" value="Aquaporin-like"/>
    <property type="match status" value="1"/>
</dbReference>
<protein>
    <submittedName>
        <fullName evidence="5">Uncharacterized protein</fullName>
    </submittedName>
</protein>
<dbReference type="InterPro" id="IPR023271">
    <property type="entry name" value="Aquaporin-like"/>
</dbReference>
<keyword evidence="6" id="KW-1185">Reference proteome</keyword>
<gene>
    <name evidence="5" type="ORF">EEDITHA_LOCUS6531</name>
</gene>
<dbReference type="Proteomes" id="UP001153954">
    <property type="component" value="Unassembled WGS sequence"/>
</dbReference>